<dbReference type="PANTHER" id="PTHR46918">
    <property type="entry name" value="SYNAPTONEMAL COMPLEX PROTEIN 1"/>
    <property type="match status" value="1"/>
</dbReference>
<accession>A0AAV7QKM9</accession>
<dbReference type="GO" id="GO:0000711">
    <property type="term" value="P:meiotic DNA repair synthesis"/>
    <property type="evidence" value="ECO:0007669"/>
    <property type="project" value="TreeGrafter"/>
</dbReference>
<protein>
    <submittedName>
        <fullName evidence="2">Uncharacterized protein</fullName>
    </submittedName>
</protein>
<evidence type="ECO:0000313" key="2">
    <source>
        <dbReference type="EMBL" id="KAJ1138875.1"/>
    </source>
</evidence>
<evidence type="ECO:0000256" key="1">
    <source>
        <dbReference type="SAM" id="MobiDB-lite"/>
    </source>
</evidence>
<feature type="compositionally biased region" description="Basic residues" evidence="1">
    <location>
        <begin position="1"/>
        <end position="11"/>
    </location>
</feature>
<dbReference type="InterPro" id="IPR008827">
    <property type="entry name" value="SYCP1"/>
</dbReference>
<name>A0AAV7QKM9_PLEWA</name>
<reference evidence="2" key="1">
    <citation type="journal article" date="2022" name="bioRxiv">
        <title>Sequencing and chromosome-scale assembly of the giantPleurodeles waltlgenome.</title>
        <authorList>
            <person name="Brown T."/>
            <person name="Elewa A."/>
            <person name="Iarovenko S."/>
            <person name="Subramanian E."/>
            <person name="Araus A.J."/>
            <person name="Petzold A."/>
            <person name="Susuki M."/>
            <person name="Suzuki K.-i.T."/>
            <person name="Hayashi T."/>
            <person name="Toyoda A."/>
            <person name="Oliveira C."/>
            <person name="Osipova E."/>
            <person name="Leigh N.D."/>
            <person name="Simon A."/>
            <person name="Yun M.H."/>
        </authorList>
    </citation>
    <scope>NUCLEOTIDE SEQUENCE</scope>
    <source>
        <strain evidence="2">20211129_DDA</strain>
        <tissue evidence="2">Liver</tissue>
    </source>
</reference>
<dbReference type="GO" id="GO:0051878">
    <property type="term" value="P:lateral element assembly"/>
    <property type="evidence" value="ECO:0007669"/>
    <property type="project" value="TreeGrafter"/>
</dbReference>
<proteinExistence type="predicted"/>
<dbReference type="Pfam" id="PF05483">
    <property type="entry name" value="SCP-1"/>
    <property type="match status" value="1"/>
</dbReference>
<dbReference type="GO" id="GO:0051026">
    <property type="term" value="P:chiasma assembly"/>
    <property type="evidence" value="ECO:0007669"/>
    <property type="project" value="TreeGrafter"/>
</dbReference>
<sequence>MSTQSRKKSRLQRKEQVGGQSTLEMAEPVPHSLQLTLDKILGVIEESKTTLQREICQVSVELGLLRADHQKLADRVREAETTLTGVAPAQQSLEPVSQLYSKLFNEAERIRRWKGSIESEIQSNEKKLHDNKRTIDAQRKAIQELQASLKMSTVH</sequence>
<evidence type="ECO:0000313" key="3">
    <source>
        <dbReference type="Proteomes" id="UP001066276"/>
    </source>
</evidence>
<gene>
    <name evidence="2" type="ORF">NDU88_005255</name>
</gene>
<dbReference type="PANTHER" id="PTHR46918:SF1">
    <property type="entry name" value="SYNAPTONEMAL COMPLEX PROTEIN 1"/>
    <property type="match status" value="1"/>
</dbReference>
<dbReference type="GO" id="GO:0003690">
    <property type="term" value="F:double-stranded DNA binding"/>
    <property type="evidence" value="ECO:0007669"/>
    <property type="project" value="TreeGrafter"/>
</dbReference>
<comment type="caution">
    <text evidence="2">The sequence shown here is derived from an EMBL/GenBank/DDBJ whole genome shotgun (WGS) entry which is preliminary data.</text>
</comment>
<organism evidence="2 3">
    <name type="scientific">Pleurodeles waltl</name>
    <name type="common">Iberian ribbed newt</name>
    <dbReference type="NCBI Taxonomy" id="8319"/>
    <lineage>
        <taxon>Eukaryota</taxon>
        <taxon>Metazoa</taxon>
        <taxon>Chordata</taxon>
        <taxon>Craniata</taxon>
        <taxon>Vertebrata</taxon>
        <taxon>Euteleostomi</taxon>
        <taxon>Amphibia</taxon>
        <taxon>Batrachia</taxon>
        <taxon>Caudata</taxon>
        <taxon>Salamandroidea</taxon>
        <taxon>Salamandridae</taxon>
        <taxon>Pleurodelinae</taxon>
        <taxon>Pleurodeles</taxon>
    </lineage>
</organism>
<dbReference type="Proteomes" id="UP001066276">
    <property type="component" value="Chromosome 6"/>
</dbReference>
<feature type="region of interest" description="Disordered" evidence="1">
    <location>
        <begin position="1"/>
        <end position="27"/>
    </location>
</feature>
<dbReference type="AlphaFoldDB" id="A0AAV7QKM9"/>
<dbReference type="GO" id="GO:0001673">
    <property type="term" value="C:male germ cell nucleus"/>
    <property type="evidence" value="ECO:0007669"/>
    <property type="project" value="TreeGrafter"/>
</dbReference>
<keyword evidence="3" id="KW-1185">Reference proteome</keyword>
<dbReference type="GO" id="GO:0000802">
    <property type="term" value="C:transverse filament"/>
    <property type="evidence" value="ECO:0007669"/>
    <property type="project" value="TreeGrafter"/>
</dbReference>
<dbReference type="EMBL" id="JANPWB010000010">
    <property type="protein sequence ID" value="KAJ1138875.1"/>
    <property type="molecule type" value="Genomic_DNA"/>
</dbReference>
<dbReference type="GO" id="GO:0000801">
    <property type="term" value="C:central element"/>
    <property type="evidence" value="ECO:0007669"/>
    <property type="project" value="TreeGrafter"/>
</dbReference>